<name>S7T377_9BACT</name>
<keyword evidence="3" id="KW-1185">Reference proteome</keyword>
<accession>S7T377</accession>
<dbReference type="AlphaFoldDB" id="S7T377"/>
<dbReference type="RefSeq" id="WP_020887779.1">
    <property type="nucleotide sequence ID" value="NZ_ATHI01000030.1"/>
</dbReference>
<organism evidence="2 3">
    <name type="scientific">Alkalidesulfovibrio alkalitolerans DSM 16529</name>
    <dbReference type="NCBI Taxonomy" id="1121439"/>
    <lineage>
        <taxon>Bacteria</taxon>
        <taxon>Pseudomonadati</taxon>
        <taxon>Thermodesulfobacteriota</taxon>
        <taxon>Desulfovibrionia</taxon>
        <taxon>Desulfovibrionales</taxon>
        <taxon>Desulfovibrionaceae</taxon>
        <taxon>Alkalidesulfovibrio</taxon>
    </lineage>
</organism>
<dbReference type="Pfam" id="PF13524">
    <property type="entry name" value="Glyco_trans_1_2"/>
    <property type="match status" value="1"/>
</dbReference>
<evidence type="ECO:0000259" key="1">
    <source>
        <dbReference type="Pfam" id="PF13524"/>
    </source>
</evidence>
<dbReference type="Gene3D" id="3.40.50.2000">
    <property type="entry name" value="Glycogen Phosphorylase B"/>
    <property type="match status" value="1"/>
</dbReference>
<gene>
    <name evidence="2" type="ORF">dsat_1082</name>
</gene>
<protein>
    <recommendedName>
        <fullName evidence="1">Spore protein YkvP/CgeB glycosyl transferase-like domain-containing protein</fullName>
    </recommendedName>
</protein>
<proteinExistence type="predicted"/>
<reference evidence="2 3" key="1">
    <citation type="journal article" date="2013" name="Genome Announc.">
        <title>Draft genome sequences for three mercury-methylating, sulfate-reducing bacteria.</title>
        <authorList>
            <person name="Brown S.D."/>
            <person name="Hurt R.A.Jr."/>
            <person name="Gilmour C.C."/>
            <person name="Elias D.A."/>
        </authorList>
    </citation>
    <scope>NUCLEOTIDE SEQUENCE [LARGE SCALE GENOMIC DNA]</scope>
    <source>
        <strain evidence="2 3">DSM 16529</strain>
    </source>
</reference>
<dbReference type="PATRIC" id="fig|1121439.3.peg.2457"/>
<dbReference type="Proteomes" id="UP000014975">
    <property type="component" value="Unassembled WGS sequence"/>
</dbReference>
<dbReference type="STRING" id="1121439.dsat_1082"/>
<dbReference type="SUPFAM" id="SSF53756">
    <property type="entry name" value="UDP-Glycosyltransferase/glycogen phosphorylase"/>
    <property type="match status" value="1"/>
</dbReference>
<sequence length="341" mass="38243">MTARRADGKRPVIAWVGWMFFWHGVIEEGFKPRSVPLEAGETLSYEDIVRRCGEEPDMVLYLDRSLPPPLIGLESFPCPTCFYCVDSHIHSWYPAYAQAFDLCAVSLRDHMPRFLGRLGTEQIFWLPPSMKEPEKTPPAPESAKERDLLFVGNVNPETMPGRVRFLAEVKERLPGLVVMQGDYRALFPTARLVLNIAERGDLNFRVVEALGTGSCLVTPEVGHGLTDLFRPGEHLFTYPPGDADALAALVAKLLPDATRRERVARAGHARVVERHSHVARGRDFGRWLLAQPLADLVARRLAARRSIHGEFLRPLYLHWAEVLSGTPLALRYLAAAKARPA</sequence>
<comment type="caution">
    <text evidence="2">The sequence shown here is derived from an EMBL/GenBank/DDBJ whole genome shotgun (WGS) entry which is preliminary data.</text>
</comment>
<evidence type="ECO:0000313" key="3">
    <source>
        <dbReference type="Proteomes" id="UP000014975"/>
    </source>
</evidence>
<evidence type="ECO:0000313" key="2">
    <source>
        <dbReference type="EMBL" id="EPR30955.1"/>
    </source>
</evidence>
<dbReference type="InterPro" id="IPR055259">
    <property type="entry name" value="YkvP/CgeB_Glyco_trans-like"/>
</dbReference>
<dbReference type="EMBL" id="ATHI01000030">
    <property type="protein sequence ID" value="EPR30955.1"/>
    <property type="molecule type" value="Genomic_DNA"/>
</dbReference>
<dbReference type="eggNOG" id="COG4641">
    <property type="taxonomic scope" value="Bacteria"/>
</dbReference>
<feature type="domain" description="Spore protein YkvP/CgeB glycosyl transferase-like" evidence="1">
    <location>
        <begin position="178"/>
        <end position="282"/>
    </location>
</feature>